<dbReference type="EMBL" id="AP014961">
    <property type="protein sequence ID" value="BAS95417.1"/>
    <property type="molecule type" value="Genomic_DNA"/>
</dbReference>
<keyword evidence="4" id="KW-1185">Reference proteome</keyword>
<dbReference type="PANTHER" id="PTHR33110">
    <property type="entry name" value="F-BOX/KELCH-REPEAT PROTEIN-RELATED"/>
    <property type="match status" value="1"/>
</dbReference>
<dbReference type="Proteomes" id="UP000059680">
    <property type="component" value="Chromosome 5"/>
</dbReference>
<dbReference type="PANTHER" id="PTHR33110:SF125">
    <property type="entry name" value="OS05G0570350 PROTEIN"/>
    <property type="match status" value="1"/>
</dbReference>
<sequence>IDLSSFFATTPLFLPSSPSRRLLRHKSPLPPLPSPPGSMAMHTPPWEELPADVLRIVFSRVACRADRQVMAGVCGAWRRAVKVKVATGQPPRPRQLPCLLRPNGGDSSVCCLLCSGGHGISVVHAAHLPQQPVDARHARFFGSHDGSWAFLASAQTSGHVLQKFGTDTIIPLPDFMDVQGGESSSIVHLAATLSHQPGHASCLVAAIVKTYPIDVMSLRAVAFWRMDHGTMASELHRTEIEAMEPEDIIFHKGVLLVLTQQENLLAWIPEYTDEGRGVEMHGPEHRACGKPRIYNELAVQSRYLVESQNCLLLIVRYREGHPTSSTQELKIFQLVELEIPDENGIMMTRYNWVELFSLFGEMIFLGRGCSRSYNVSNYPGFTEGVYFLDDGSFYHADLLSHDAADQKYTCSDNGRWVNLQVDRCFPPEQSCSCSPPIWVLP</sequence>
<organism evidence="3 4">
    <name type="scientific">Oryza sativa subsp. japonica</name>
    <name type="common">Rice</name>
    <dbReference type="NCBI Taxonomy" id="39947"/>
    <lineage>
        <taxon>Eukaryota</taxon>
        <taxon>Viridiplantae</taxon>
        <taxon>Streptophyta</taxon>
        <taxon>Embryophyta</taxon>
        <taxon>Tracheophyta</taxon>
        <taxon>Spermatophyta</taxon>
        <taxon>Magnoliopsida</taxon>
        <taxon>Liliopsida</taxon>
        <taxon>Poales</taxon>
        <taxon>Poaceae</taxon>
        <taxon>BOP clade</taxon>
        <taxon>Oryzoideae</taxon>
        <taxon>Oryzeae</taxon>
        <taxon>Oryzinae</taxon>
        <taxon>Oryza</taxon>
        <taxon>Oryza sativa</taxon>
    </lineage>
</organism>
<reference evidence="4" key="1">
    <citation type="journal article" date="2005" name="Nature">
        <title>The map-based sequence of the rice genome.</title>
        <authorList>
            <consortium name="International rice genome sequencing project (IRGSP)"/>
            <person name="Matsumoto T."/>
            <person name="Wu J."/>
            <person name="Kanamori H."/>
            <person name="Katayose Y."/>
            <person name="Fujisawa M."/>
            <person name="Namiki N."/>
            <person name="Mizuno H."/>
            <person name="Yamamoto K."/>
            <person name="Antonio B.A."/>
            <person name="Baba T."/>
            <person name="Sakata K."/>
            <person name="Nagamura Y."/>
            <person name="Aoki H."/>
            <person name="Arikawa K."/>
            <person name="Arita K."/>
            <person name="Bito T."/>
            <person name="Chiden Y."/>
            <person name="Fujitsuka N."/>
            <person name="Fukunaka R."/>
            <person name="Hamada M."/>
            <person name="Harada C."/>
            <person name="Hayashi A."/>
            <person name="Hijishita S."/>
            <person name="Honda M."/>
            <person name="Hosokawa S."/>
            <person name="Ichikawa Y."/>
            <person name="Idonuma A."/>
            <person name="Iijima M."/>
            <person name="Ikeda M."/>
            <person name="Ikeno M."/>
            <person name="Ito K."/>
            <person name="Ito S."/>
            <person name="Ito T."/>
            <person name="Ito Y."/>
            <person name="Ito Y."/>
            <person name="Iwabuchi A."/>
            <person name="Kamiya K."/>
            <person name="Karasawa W."/>
            <person name="Kurita K."/>
            <person name="Katagiri S."/>
            <person name="Kikuta A."/>
            <person name="Kobayashi H."/>
            <person name="Kobayashi N."/>
            <person name="Machita K."/>
            <person name="Maehara T."/>
            <person name="Masukawa M."/>
            <person name="Mizubayashi T."/>
            <person name="Mukai Y."/>
            <person name="Nagasaki H."/>
            <person name="Nagata Y."/>
            <person name="Naito S."/>
            <person name="Nakashima M."/>
            <person name="Nakama Y."/>
            <person name="Nakamichi Y."/>
            <person name="Nakamura M."/>
            <person name="Meguro A."/>
            <person name="Negishi M."/>
            <person name="Ohta I."/>
            <person name="Ohta T."/>
            <person name="Okamoto M."/>
            <person name="Ono N."/>
            <person name="Saji S."/>
            <person name="Sakaguchi M."/>
            <person name="Sakai K."/>
            <person name="Shibata M."/>
            <person name="Shimokawa T."/>
            <person name="Song J."/>
            <person name="Takazaki Y."/>
            <person name="Terasawa K."/>
            <person name="Tsugane M."/>
            <person name="Tsuji K."/>
            <person name="Ueda S."/>
            <person name="Waki K."/>
            <person name="Yamagata H."/>
            <person name="Yamamoto M."/>
            <person name="Yamamoto S."/>
            <person name="Yamane H."/>
            <person name="Yoshiki S."/>
            <person name="Yoshihara R."/>
            <person name="Yukawa K."/>
            <person name="Zhong H."/>
            <person name="Yano M."/>
            <person name="Yuan Q."/>
            <person name="Ouyang S."/>
            <person name="Liu J."/>
            <person name="Jones K.M."/>
            <person name="Gansberger K."/>
            <person name="Moffat K."/>
            <person name="Hill J."/>
            <person name="Bera J."/>
            <person name="Fadrosh D."/>
            <person name="Jin S."/>
            <person name="Johri S."/>
            <person name="Kim M."/>
            <person name="Overton L."/>
            <person name="Reardon M."/>
            <person name="Tsitrin T."/>
            <person name="Vuong H."/>
            <person name="Weaver B."/>
            <person name="Ciecko A."/>
            <person name="Tallon L."/>
            <person name="Jackson J."/>
            <person name="Pai G."/>
            <person name="Aken S.V."/>
            <person name="Utterback T."/>
            <person name="Reidmuller S."/>
            <person name="Feldblyum T."/>
            <person name="Hsiao J."/>
            <person name="Zismann V."/>
            <person name="Iobst S."/>
            <person name="de Vazeille A.R."/>
            <person name="Buell C.R."/>
            <person name="Ying K."/>
            <person name="Li Y."/>
            <person name="Lu T."/>
            <person name="Huang Y."/>
            <person name="Zhao Q."/>
            <person name="Feng Q."/>
            <person name="Zhang L."/>
            <person name="Zhu J."/>
            <person name="Weng Q."/>
            <person name="Mu J."/>
            <person name="Lu Y."/>
            <person name="Fan D."/>
            <person name="Liu Y."/>
            <person name="Guan J."/>
            <person name="Zhang Y."/>
            <person name="Yu S."/>
            <person name="Liu X."/>
            <person name="Zhang Y."/>
            <person name="Hong G."/>
            <person name="Han B."/>
            <person name="Choisne N."/>
            <person name="Demange N."/>
            <person name="Orjeda G."/>
            <person name="Samain S."/>
            <person name="Cattolico L."/>
            <person name="Pelletier E."/>
            <person name="Couloux A."/>
            <person name="Segurens B."/>
            <person name="Wincker P."/>
            <person name="D'Hont A."/>
            <person name="Scarpelli C."/>
            <person name="Weissenbach J."/>
            <person name="Salanoubat M."/>
            <person name="Quetier F."/>
            <person name="Yu Y."/>
            <person name="Kim H.R."/>
            <person name="Rambo T."/>
            <person name="Currie J."/>
            <person name="Collura K."/>
            <person name="Luo M."/>
            <person name="Yang T."/>
            <person name="Ammiraju J.S.S."/>
            <person name="Engler F."/>
            <person name="Soderlund C."/>
            <person name="Wing R.A."/>
            <person name="Palmer L.E."/>
            <person name="de la Bastide M."/>
            <person name="Spiegel L."/>
            <person name="Nascimento L."/>
            <person name="Zutavern T."/>
            <person name="O'Shaughnessy A."/>
            <person name="Dike S."/>
            <person name="Dedhia N."/>
            <person name="Preston R."/>
            <person name="Balija V."/>
            <person name="McCombie W.R."/>
            <person name="Chow T."/>
            <person name="Chen H."/>
            <person name="Chung M."/>
            <person name="Chen C."/>
            <person name="Shaw J."/>
            <person name="Wu H."/>
            <person name="Hsiao K."/>
            <person name="Chao Y."/>
            <person name="Chu M."/>
            <person name="Cheng C."/>
            <person name="Hour A."/>
            <person name="Lee P."/>
            <person name="Lin S."/>
            <person name="Lin Y."/>
            <person name="Liou J."/>
            <person name="Liu S."/>
            <person name="Hsing Y."/>
            <person name="Raghuvanshi S."/>
            <person name="Mohanty A."/>
            <person name="Bharti A.K."/>
            <person name="Gaur A."/>
            <person name="Gupta V."/>
            <person name="Kumar D."/>
            <person name="Ravi V."/>
            <person name="Vij S."/>
            <person name="Kapur A."/>
            <person name="Khurana P."/>
            <person name="Khurana P."/>
            <person name="Khurana J.P."/>
            <person name="Tyagi A.K."/>
            <person name="Gaikwad K."/>
            <person name="Singh A."/>
            <person name="Dalal V."/>
            <person name="Srivastava S."/>
            <person name="Dixit A."/>
            <person name="Pal A.K."/>
            <person name="Ghazi I.A."/>
            <person name="Yadav M."/>
            <person name="Pandit A."/>
            <person name="Bhargava A."/>
            <person name="Sureshbabu K."/>
            <person name="Batra K."/>
            <person name="Sharma T.R."/>
            <person name="Mohapatra T."/>
            <person name="Singh N.K."/>
            <person name="Messing J."/>
            <person name="Nelson A.B."/>
            <person name="Fuks G."/>
            <person name="Kavchok S."/>
            <person name="Keizer G."/>
            <person name="Linton E."/>
            <person name="Llaca V."/>
            <person name="Song R."/>
            <person name="Tanyolac B."/>
            <person name="Young S."/>
            <person name="Ho-Il K."/>
            <person name="Hahn J.H."/>
            <person name="Sangsakoo G."/>
            <person name="Vanavichit A."/>
            <person name="de Mattos Luiz.A.T."/>
            <person name="Zimmer P.D."/>
            <person name="Malone G."/>
            <person name="Dellagostin O."/>
            <person name="de Oliveira A.C."/>
            <person name="Bevan M."/>
            <person name="Bancroft I."/>
            <person name="Minx P."/>
            <person name="Cordum H."/>
            <person name="Wilson R."/>
            <person name="Cheng Z."/>
            <person name="Jin W."/>
            <person name="Jiang J."/>
            <person name="Leong S.A."/>
            <person name="Iwama H."/>
            <person name="Gojobori T."/>
            <person name="Itoh T."/>
            <person name="Niimura Y."/>
            <person name="Fujii Y."/>
            <person name="Habara T."/>
            <person name="Sakai H."/>
            <person name="Sato Y."/>
            <person name="Wilson G."/>
            <person name="Kumar K."/>
            <person name="McCouch S."/>
            <person name="Juretic N."/>
            <person name="Hoen D."/>
            <person name="Wright S."/>
            <person name="Bruskiewich R."/>
            <person name="Bureau T."/>
            <person name="Miyao A."/>
            <person name="Hirochika H."/>
            <person name="Nishikawa T."/>
            <person name="Kadowaki K."/>
            <person name="Sugiura M."/>
            <person name="Burr B."/>
            <person name="Sasaki T."/>
        </authorList>
    </citation>
    <scope>NUCLEOTIDE SEQUENCE [LARGE SCALE GENOMIC DNA]</scope>
    <source>
        <strain evidence="4">cv. Nipponbare</strain>
    </source>
</reference>
<name>A0A0N7KL98_ORYSJ</name>
<accession>A0A0N7KL98</accession>
<dbReference type="InParanoid" id="A0A0N7KL98"/>
<protein>
    <submittedName>
        <fullName evidence="3">Os05g0570350 protein</fullName>
    </submittedName>
</protein>
<dbReference type="OMA" id="HARFFGS"/>
<reference evidence="3 4" key="3">
    <citation type="journal article" date="2013" name="Rice">
        <title>Improvement of the Oryza sativa Nipponbare reference genome using next generation sequence and optical map data.</title>
        <authorList>
            <person name="Kawahara Y."/>
            <person name="de la Bastide M."/>
            <person name="Hamilton J.P."/>
            <person name="Kanamori H."/>
            <person name="McCombie W.R."/>
            <person name="Ouyang S."/>
            <person name="Schwartz D.C."/>
            <person name="Tanaka T."/>
            <person name="Wu J."/>
            <person name="Zhou S."/>
            <person name="Childs K.L."/>
            <person name="Davidson R.M."/>
            <person name="Lin H."/>
            <person name="Quesada-Ocampo L."/>
            <person name="Vaillancourt B."/>
            <person name="Sakai H."/>
            <person name="Lee S.S."/>
            <person name="Kim J."/>
            <person name="Numa H."/>
            <person name="Itoh T."/>
            <person name="Buell C.R."/>
            <person name="Matsumoto T."/>
        </authorList>
    </citation>
    <scope>NUCLEOTIDE SEQUENCE [LARGE SCALE GENOMIC DNA]</scope>
    <source>
        <strain evidence="4">cv. Nipponbare</strain>
    </source>
</reference>
<evidence type="ECO:0000256" key="1">
    <source>
        <dbReference type="SAM" id="MobiDB-lite"/>
    </source>
</evidence>
<dbReference type="AlphaFoldDB" id="A0A0N7KL98"/>
<dbReference type="FunCoup" id="A0A0N7KL98">
    <property type="interactions" value="1"/>
</dbReference>
<feature type="non-terminal residue" evidence="3">
    <location>
        <position position="1"/>
    </location>
</feature>
<evidence type="ECO:0000313" key="3">
    <source>
        <dbReference type="EMBL" id="BAS95417.1"/>
    </source>
</evidence>
<dbReference type="InterPro" id="IPR005174">
    <property type="entry name" value="KIB1-4_b-propeller"/>
</dbReference>
<dbReference type="Gene3D" id="1.20.1280.50">
    <property type="match status" value="1"/>
</dbReference>
<evidence type="ECO:0000313" key="4">
    <source>
        <dbReference type="Proteomes" id="UP000059680"/>
    </source>
</evidence>
<feature type="region of interest" description="Disordered" evidence="1">
    <location>
        <begin position="24"/>
        <end position="44"/>
    </location>
</feature>
<feature type="domain" description="KIB1-4 beta-propeller" evidence="2">
    <location>
        <begin position="124"/>
        <end position="394"/>
    </location>
</feature>
<reference evidence="3 4" key="2">
    <citation type="journal article" date="2013" name="Plant Cell Physiol.">
        <title>Rice Annotation Project Database (RAP-DB): an integrative and interactive database for rice genomics.</title>
        <authorList>
            <person name="Sakai H."/>
            <person name="Lee S.S."/>
            <person name="Tanaka T."/>
            <person name="Numa H."/>
            <person name="Kim J."/>
            <person name="Kawahara Y."/>
            <person name="Wakimoto H."/>
            <person name="Yang C.C."/>
            <person name="Iwamoto M."/>
            <person name="Abe T."/>
            <person name="Yamada Y."/>
            <person name="Muto A."/>
            <person name="Inokuchi H."/>
            <person name="Ikemura T."/>
            <person name="Matsumoto T."/>
            <person name="Sasaki T."/>
            <person name="Itoh T."/>
        </authorList>
    </citation>
    <scope>NUCLEOTIDE SEQUENCE [LARGE SCALE GENOMIC DNA]</scope>
    <source>
        <strain evidence="4">cv. Nipponbare</strain>
    </source>
</reference>
<proteinExistence type="predicted"/>
<evidence type="ECO:0000259" key="2">
    <source>
        <dbReference type="Pfam" id="PF03478"/>
    </source>
</evidence>
<dbReference type="Gramene" id="Os05t0570350-01">
    <property type="protein sequence ID" value="Os05t0570350-01"/>
    <property type="gene ID" value="Os05g0570350"/>
</dbReference>
<dbReference type="Pfam" id="PF03478">
    <property type="entry name" value="Beta-prop_KIB1-4"/>
    <property type="match status" value="1"/>
</dbReference>
<dbReference type="PaxDb" id="39947-A0A0N7KL98"/>
<gene>
    <name evidence="3" type="ordered locus">Os05g0570350</name>
    <name evidence="3" type="ORF">OSNPB_050570350</name>
</gene>